<feature type="domain" description="Glutamine amidotransferase" evidence="1">
    <location>
        <begin position="120"/>
        <end position="224"/>
    </location>
</feature>
<dbReference type="CDD" id="cd01741">
    <property type="entry name" value="GATase1_1"/>
    <property type="match status" value="1"/>
</dbReference>
<protein>
    <recommendedName>
        <fullName evidence="1">Glutamine amidotransferase domain-containing protein</fullName>
    </recommendedName>
</protein>
<dbReference type="InterPro" id="IPR044992">
    <property type="entry name" value="ChyE-like"/>
</dbReference>
<dbReference type="PANTHER" id="PTHR42695">
    <property type="entry name" value="GLUTAMINE AMIDOTRANSFERASE YLR126C-RELATED"/>
    <property type="match status" value="1"/>
</dbReference>
<dbReference type="PROSITE" id="PS51273">
    <property type="entry name" value="GATASE_TYPE_1"/>
    <property type="match status" value="1"/>
</dbReference>
<sequence length="272" mass="28959">MGSTATLPPLRMAILMADTPLTKTKATFGSYGGVFTDLFRRTVAPSGASLESVLTITTHDVVSDGFESAYPDLTQIDVVLITGSRHTAFDDVPWIKTLVAFTQRTLATTTPEAAAAGVHPVRMLGICFGHQIIGRALGAPVAKGPSGWEVSVTDMTLSPEGLAFFDQSELRDKGHLKIQQMHRDAVLEYPAGAIPLASTGVCSVQGMLLPGRAVTVQGHPEFTGAIVREILETRHKLGILNDSIYQNGLDVVDDNDDGEAIARAFLKFAQGA</sequence>
<proteinExistence type="predicted"/>
<organism evidence="2 3">
    <name type="scientific">Sporothrix epigloea</name>
    <dbReference type="NCBI Taxonomy" id="1892477"/>
    <lineage>
        <taxon>Eukaryota</taxon>
        <taxon>Fungi</taxon>
        <taxon>Dikarya</taxon>
        <taxon>Ascomycota</taxon>
        <taxon>Pezizomycotina</taxon>
        <taxon>Sordariomycetes</taxon>
        <taxon>Sordariomycetidae</taxon>
        <taxon>Ophiostomatales</taxon>
        <taxon>Ophiostomataceae</taxon>
        <taxon>Sporothrix</taxon>
    </lineage>
</organism>
<keyword evidence="3" id="KW-1185">Reference proteome</keyword>
<dbReference type="InterPro" id="IPR017926">
    <property type="entry name" value="GATASE"/>
</dbReference>
<dbReference type="EMBL" id="CAWUOM010000017">
    <property type="protein sequence ID" value="CAK7265445.1"/>
    <property type="molecule type" value="Genomic_DNA"/>
</dbReference>
<dbReference type="InterPro" id="IPR029062">
    <property type="entry name" value="Class_I_gatase-like"/>
</dbReference>
<dbReference type="Pfam" id="PF00117">
    <property type="entry name" value="GATase"/>
    <property type="match status" value="1"/>
</dbReference>
<comment type="caution">
    <text evidence="2">The sequence shown here is derived from an EMBL/GenBank/DDBJ whole genome shotgun (WGS) entry which is preliminary data.</text>
</comment>
<dbReference type="Proteomes" id="UP001642501">
    <property type="component" value="Unassembled WGS sequence"/>
</dbReference>
<evidence type="ECO:0000313" key="2">
    <source>
        <dbReference type="EMBL" id="CAK7265445.1"/>
    </source>
</evidence>
<accession>A0ABP0DB39</accession>
<gene>
    <name evidence="2" type="ORF">SEPCBS57363_001587</name>
</gene>
<name>A0ABP0DB39_9PEZI</name>
<evidence type="ECO:0000259" key="1">
    <source>
        <dbReference type="Pfam" id="PF00117"/>
    </source>
</evidence>
<dbReference type="Gene3D" id="3.40.50.880">
    <property type="match status" value="1"/>
</dbReference>
<reference evidence="2 3" key="1">
    <citation type="submission" date="2024-01" db="EMBL/GenBank/DDBJ databases">
        <authorList>
            <person name="Allen C."/>
            <person name="Tagirdzhanova G."/>
        </authorList>
    </citation>
    <scope>NUCLEOTIDE SEQUENCE [LARGE SCALE GENOMIC DNA]</scope>
    <source>
        <strain evidence="2 3">CBS 573.63</strain>
    </source>
</reference>
<dbReference type="SUPFAM" id="SSF52317">
    <property type="entry name" value="Class I glutamine amidotransferase-like"/>
    <property type="match status" value="1"/>
</dbReference>
<evidence type="ECO:0000313" key="3">
    <source>
        <dbReference type="Proteomes" id="UP001642501"/>
    </source>
</evidence>
<dbReference type="PANTHER" id="PTHR42695:SF5">
    <property type="entry name" value="GLUTAMINE AMIDOTRANSFERASE YLR126C-RELATED"/>
    <property type="match status" value="1"/>
</dbReference>